<feature type="transmembrane region" description="Helical" evidence="1">
    <location>
        <begin position="6"/>
        <end position="30"/>
    </location>
</feature>
<dbReference type="EMBL" id="CP119159">
    <property type="protein sequence ID" value="WEH22595.1"/>
    <property type="molecule type" value="Genomic_DNA"/>
</dbReference>
<organism evidence="2 4">
    <name type="scientific">Enterococcus faecalis</name>
    <name type="common">Streptococcus faecalis</name>
    <dbReference type="NCBI Taxonomy" id="1351"/>
    <lineage>
        <taxon>Bacteria</taxon>
        <taxon>Bacillati</taxon>
        <taxon>Bacillota</taxon>
        <taxon>Bacilli</taxon>
        <taxon>Lactobacillales</taxon>
        <taxon>Enterococcaceae</taxon>
        <taxon>Enterococcus</taxon>
    </lineage>
</organism>
<keyword evidence="1" id="KW-0812">Transmembrane</keyword>
<name>A0A4U4QYZ5_ENTFL</name>
<gene>
    <name evidence="2" type="ORF">EY666_19235</name>
    <name evidence="3" type="ORF">P0D81_00760</name>
</gene>
<proteinExistence type="predicted"/>
<evidence type="ECO:0000313" key="2">
    <source>
        <dbReference type="EMBL" id="TKK58886.1"/>
    </source>
</evidence>
<reference evidence="2 4" key="1">
    <citation type="submission" date="2019-02" db="EMBL/GenBank/DDBJ databases">
        <title>Bacteria dissemination in different level of health care in South Africa: the effectiveness of infections prevention and control.</title>
        <authorList>
            <person name="Shobo C."/>
            <person name="Amoako D.G."/>
            <person name="Allam M."/>
            <person name="Ismail A."/>
            <person name="Bester L.A."/>
            <person name="Essack S.Y."/>
        </authorList>
    </citation>
    <scope>NUCLEOTIDE SEQUENCE [LARGE SCALE GENOMIC DNA]</scope>
    <source>
        <strain evidence="2 4">2SIL2</strain>
    </source>
</reference>
<evidence type="ECO:0000313" key="3">
    <source>
        <dbReference type="EMBL" id="WEH22595.1"/>
    </source>
</evidence>
<keyword evidence="1" id="KW-1133">Transmembrane helix</keyword>
<reference evidence="3 5" key="2">
    <citation type="submission" date="2023-02" db="EMBL/GenBank/DDBJ databases">
        <title>Results of the 2020 Genomic Proficiency Test for the network of European Union Reference Laboratory for Antimicrobial Resistance assessing whole genome sequencing capacities.</title>
        <authorList>
            <person name="Hoffmann M."/>
            <person name="Luo Y."/>
            <person name="Sorensen L.H."/>
            <person name="Pedersen S.K."/>
            <person name="Hendriksen R.S."/>
        </authorList>
    </citation>
    <scope>NUCLEOTIDE SEQUENCE [LARGE SCALE GENOMIC DNA]</scope>
    <source>
        <strain evidence="3 5">GENOMIC22-006</strain>
    </source>
</reference>
<dbReference type="Proteomes" id="UP000305511">
    <property type="component" value="Unassembled WGS sequence"/>
</dbReference>
<dbReference type="EMBL" id="SIYF01000721">
    <property type="protein sequence ID" value="TKK58886.1"/>
    <property type="molecule type" value="Genomic_DNA"/>
</dbReference>
<keyword evidence="1" id="KW-0472">Membrane</keyword>
<dbReference type="Proteomes" id="UP001221642">
    <property type="component" value="Chromosome"/>
</dbReference>
<evidence type="ECO:0000313" key="5">
    <source>
        <dbReference type="Proteomes" id="UP001221642"/>
    </source>
</evidence>
<evidence type="ECO:0000256" key="1">
    <source>
        <dbReference type="SAM" id="Phobius"/>
    </source>
</evidence>
<protein>
    <recommendedName>
        <fullName evidence="6">Phage protein</fullName>
    </recommendedName>
</protein>
<dbReference type="AlphaFoldDB" id="A0A4U4QYZ5"/>
<evidence type="ECO:0008006" key="6">
    <source>
        <dbReference type="Google" id="ProtNLM"/>
    </source>
</evidence>
<dbReference type="RefSeq" id="WP_002397443.1">
    <property type="nucleotide sequence ID" value="NZ_AP026721.1"/>
</dbReference>
<accession>A0A4U4QYZ5</accession>
<sequence length="73" mass="7979">MSNEIVVAVIGLVGSTIGAFIGVVASANLTAYRIEQLEKKVEKHNGVIERTFKLEGRMQEAEHDIIELKGAKK</sequence>
<evidence type="ECO:0000313" key="4">
    <source>
        <dbReference type="Proteomes" id="UP000305511"/>
    </source>
</evidence>